<protein>
    <submittedName>
        <fullName evidence="1">Uncharacterized protein</fullName>
    </submittedName>
</protein>
<dbReference type="EMBL" id="LT158602">
    <property type="protein sequence ID" value="CVK35494.1"/>
    <property type="molecule type" value="Genomic_DNA"/>
</dbReference>
<accession>A0A1A7GDL6</accession>
<proteinExistence type="predicted"/>
<geneLocation type="plasmid" evidence="1">
    <name>pMC2</name>
</geneLocation>
<evidence type="ECO:0000313" key="1">
    <source>
        <dbReference type="EMBL" id="CVK35494.1"/>
    </source>
</evidence>
<sequence>MLTQAEANALVPPLRGCALCVHSTPCNGELLCDHPRIALNHAPKLVRLARDIGGECGPSAVHMHMISWEVRS</sequence>
<keyword evidence="1" id="KW-0614">Plasmid</keyword>
<gene>
    <name evidence="1" type="ORF">MCM2015_pMC2_2</name>
</gene>
<organism evidence="1">
    <name type="scientific">biofilter metagenome</name>
    <dbReference type="NCBI Taxonomy" id="1070537"/>
    <lineage>
        <taxon>unclassified sequences</taxon>
        <taxon>metagenomes</taxon>
        <taxon>ecological metagenomes</taxon>
    </lineage>
</organism>
<reference evidence="1" key="1">
    <citation type="journal article" date="2016" name="Sci. Rep.">
        <title>Genomics of high molecular weight plasmids isolated from an on-farm biopurification system.</title>
        <authorList>
            <person name="Martini M.C."/>
            <person name="Wibberg D."/>
            <person name="Lozano M."/>
            <person name="Torres Tejerizo G."/>
            <person name="Albicoro F.J."/>
            <person name="Jaenicke S."/>
            <person name="van Elsas J.D."/>
            <person name="Petroni A."/>
            <person name="Garcillan-Barcia M.P."/>
            <person name="de la Cruz F."/>
            <person name="Schluter A."/>
            <person name="Puhler A."/>
            <person name="Pistorio M."/>
            <person name="Lagares A."/>
            <person name="Del Papa M.F."/>
        </authorList>
    </citation>
    <scope>NUCLEOTIDE SEQUENCE</scope>
    <source>
        <plasmid evidence="1">pMC2</plasmid>
    </source>
</reference>
<dbReference type="AlphaFoldDB" id="A0A1A7GDL6"/>
<name>A0A1A7GDL6_9ZZZZ</name>